<dbReference type="GeneID" id="27360686"/>
<dbReference type="AlphaFoldDB" id="A0A0D2DX63"/>
<dbReference type="RefSeq" id="XP_016260275.1">
    <property type="nucleotide sequence ID" value="XM_016409967.1"/>
</dbReference>
<dbReference type="STRING" id="215243.A0A0D2DX63"/>
<dbReference type="HOGENOM" id="CLU_006033_2_2_1"/>
<sequence length="227" mass="24961">MSRNMAPGTVSSASDLVEYLVESAEAVDPSAPRGFLERYIHSEIYKRYPEVQSVIHSHSEAVVPFSINGVPMKPCYHMAGFLGSGAPVWDIADSYGTNDTRDMLICNNSLGSSLAGSFCNSDQAQTGTFPTNRVVLMRGHGFTALAESIEACVMTAIYTQKNAMIQTTAIITHAMYNSGDSNAWPIYLTKDEARDATHTNSGAVHRPWDLWCREVEACSLYRHDPRD</sequence>
<dbReference type="SUPFAM" id="SSF53639">
    <property type="entry name" value="AraD/HMP-PK domain-like"/>
    <property type="match status" value="1"/>
</dbReference>
<dbReference type="OrthoDB" id="2932980at2759"/>
<accession>A0A0D2DX63</accession>
<dbReference type="PANTHER" id="PTHR10672">
    <property type="entry name" value="ADDUCIN"/>
    <property type="match status" value="1"/>
</dbReference>
<reference evidence="2 3" key="1">
    <citation type="submission" date="2015-01" db="EMBL/GenBank/DDBJ databases">
        <title>The Genome Sequence of Exophiala oligosperma CBS72588.</title>
        <authorList>
            <consortium name="The Broad Institute Genomics Platform"/>
            <person name="Cuomo C."/>
            <person name="de Hoog S."/>
            <person name="Gorbushina A."/>
            <person name="Stielow B."/>
            <person name="Teixiera M."/>
            <person name="Abouelleil A."/>
            <person name="Chapman S.B."/>
            <person name="Priest M."/>
            <person name="Young S.K."/>
            <person name="Wortman J."/>
            <person name="Nusbaum C."/>
            <person name="Birren B."/>
        </authorList>
    </citation>
    <scope>NUCLEOTIDE SEQUENCE [LARGE SCALE GENOMIC DNA]</scope>
    <source>
        <strain evidence="2 3">CBS 72588</strain>
    </source>
</reference>
<keyword evidence="3" id="KW-1185">Reference proteome</keyword>
<evidence type="ECO:0000259" key="1">
    <source>
        <dbReference type="Pfam" id="PF00596"/>
    </source>
</evidence>
<evidence type="ECO:0000313" key="3">
    <source>
        <dbReference type="Proteomes" id="UP000053342"/>
    </source>
</evidence>
<dbReference type="GO" id="GO:0051015">
    <property type="term" value="F:actin filament binding"/>
    <property type="evidence" value="ECO:0007669"/>
    <property type="project" value="TreeGrafter"/>
</dbReference>
<dbReference type="EMBL" id="KN847339">
    <property type="protein sequence ID" value="KIW40059.1"/>
    <property type="molecule type" value="Genomic_DNA"/>
</dbReference>
<dbReference type="GO" id="GO:0005856">
    <property type="term" value="C:cytoskeleton"/>
    <property type="evidence" value="ECO:0007669"/>
    <property type="project" value="TreeGrafter"/>
</dbReference>
<dbReference type="VEuPathDB" id="FungiDB:PV06_08612"/>
<proteinExistence type="predicted"/>
<organism evidence="2 3">
    <name type="scientific">Exophiala oligosperma</name>
    <dbReference type="NCBI Taxonomy" id="215243"/>
    <lineage>
        <taxon>Eukaryota</taxon>
        <taxon>Fungi</taxon>
        <taxon>Dikarya</taxon>
        <taxon>Ascomycota</taxon>
        <taxon>Pezizomycotina</taxon>
        <taxon>Eurotiomycetes</taxon>
        <taxon>Chaetothyriomycetidae</taxon>
        <taxon>Chaetothyriales</taxon>
        <taxon>Herpotrichiellaceae</taxon>
        <taxon>Exophiala</taxon>
    </lineage>
</organism>
<dbReference type="Gene3D" id="3.40.225.10">
    <property type="entry name" value="Class II aldolase/adducin N-terminal domain"/>
    <property type="match status" value="1"/>
</dbReference>
<dbReference type="Proteomes" id="UP000053342">
    <property type="component" value="Unassembled WGS sequence"/>
</dbReference>
<dbReference type="Pfam" id="PF00596">
    <property type="entry name" value="Aldolase_II"/>
    <property type="match status" value="1"/>
</dbReference>
<dbReference type="InterPro" id="IPR036409">
    <property type="entry name" value="Aldolase_II/adducin_N_sf"/>
</dbReference>
<dbReference type="InterPro" id="IPR001303">
    <property type="entry name" value="Aldolase_II/adducin_N"/>
</dbReference>
<feature type="domain" description="Class II aldolase/adducin N-terminal" evidence="1">
    <location>
        <begin position="13"/>
        <end position="166"/>
    </location>
</feature>
<evidence type="ECO:0000313" key="2">
    <source>
        <dbReference type="EMBL" id="KIW40059.1"/>
    </source>
</evidence>
<protein>
    <recommendedName>
        <fullName evidence="1">Class II aldolase/adducin N-terminal domain-containing protein</fullName>
    </recommendedName>
</protein>
<dbReference type="PANTHER" id="PTHR10672:SF41">
    <property type="entry name" value="CLASS II ALDOLASE_ADDUCIN DOMAIN PROTEIN (AFU_ORTHOLOGUE AFUA_3G01330)"/>
    <property type="match status" value="1"/>
</dbReference>
<gene>
    <name evidence="2" type="ORF">PV06_08612</name>
</gene>
<dbReference type="InterPro" id="IPR051017">
    <property type="entry name" value="Aldolase-II_Adducin_sf"/>
</dbReference>
<name>A0A0D2DX63_9EURO</name>